<dbReference type="EMBL" id="CP098828">
    <property type="protein sequence ID" value="XBO73911.1"/>
    <property type="molecule type" value="Genomic_DNA"/>
</dbReference>
<organism evidence="1">
    <name type="scientific">Halomonas sp. H10-59</name>
    <dbReference type="NCBI Taxonomy" id="2950874"/>
    <lineage>
        <taxon>Bacteria</taxon>
        <taxon>Pseudomonadati</taxon>
        <taxon>Pseudomonadota</taxon>
        <taxon>Gammaproteobacteria</taxon>
        <taxon>Oceanospirillales</taxon>
        <taxon>Halomonadaceae</taxon>
        <taxon>Halomonas</taxon>
    </lineage>
</organism>
<dbReference type="RefSeq" id="WP_124804119.1">
    <property type="nucleotide sequence ID" value="NZ_CP098828.1"/>
</dbReference>
<dbReference type="AlphaFoldDB" id="A0AAU7KQI0"/>
<reference evidence="1" key="1">
    <citation type="submission" date="2022-06" db="EMBL/GenBank/DDBJ databases">
        <title>A novel DMS-producing enzyme.</title>
        <authorList>
            <person name="Zhang Y."/>
        </authorList>
    </citation>
    <scope>NUCLEOTIDE SEQUENCE</scope>
    <source>
        <strain evidence="1">H10-59</strain>
    </source>
</reference>
<accession>A0AAU7KQI0</accession>
<gene>
    <name evidence="1" type="ORF">NFG57_13890</name>
</gene>
<evidence type="ECO:0000313" key="1">
    <source>
        <dbReference type="EMBL" id="XBO73911.1"/>
    </source>
</evidence>
<name>A0AAU7KQI0_9GAMM</name>
<sequence>MNTRNTMLAQQMVALAEQDRALLDELAASGEIPSADYHPRVRALHQANAERLSAVIDRHGWPGKDTVGEDGSEAAWYIAMHAVFDVDFMQRCCSALIQAVAAGQAPGWQLAFLEDRIRVLTGRPQRYGTQFEIGDDGWPVPSVIERPDDVDRRRQALGLEPLSSRLARLRGPGLAGPDDWLRRSA</sequence>
<dbReference type="Pfam" id="PF20329">
    <property type="entry name" value="DUF6624"/>
    <property type="match status" value="1"/>
</dbReference>
<proteinExistence type="predicted"/>
<protein>
    <submittedName>
        <fullName evidence="1">Uncharacterized protein</fullName>
    </submittedName>
</protein>
<dbReference type="InterPro" id="IPR046732">
    <property type="entry name" value="DUF6624"/>
</dbReference>